<dbReference type="Proteomes" id="UP000250321">
    <property type="component" value="Unassembled WGS sequence"/>
</dbReference>
<evidence type="ECO:0000313" key="3">
    <source>
        <dbReference type="Proteomes" id="UP000250321"/>
    </source>
</evidence>
<proteinExistence type="predicted"/>
<dbReference type="AlphaFoldDB" id="A0A314UXG0"/>
<feature type="compositionally biased region" description="Basic and acidic residues" evidence="1">
    <location>
        <begin position="1"/>
        <end position="10"/>
    </location>
</feature>
<evidence type="ECO:0000256" key="1">
    <source>
        <dbReference type="SAM" id="MobiDB-lite"/>
    </source>
</evidence>
<reference evidence="2 3" key="1">
    <citation type="submission" date="2018-02" db="EMBL/GenBank/DDBJ databases">
        <title>Draft genome of wild Prunus yedoensis var. nudiflora.</title>
        <authorList>
            <person name="Baek S."/>
            <person name="Kim J.-H."/>
            <person name="Choi K."/>
            <person name="Kim G.-B."/>
            <person name="Cho A."/>
            <person name="Jang H."/>
            <person name="Shin C.-H."/>
            <person name="Yu H.-J."/>
            <person name="Mun J.-H."/>
        </authorList>
    </citation>
    <scope>NUCLEOTIDE SEQUENCE [LARGE SCALE GENOMIC DNA]</scope>
    <source>
        <strain evidence="3">cv. Jeju island</strain>
        <tissue evidence="2">Leaf</tissue>
    </source>
</reference>
<evidence type="ECO:0000313" key="2">
    <source>
        <dbReference type="EMBL" id="PQM41526.1"/>
    </source>
</evidence>
<comment type="caution">
    <text evidence="2">The sequence shown here is derived from an EMBL/GenBank/DDBJ whole genome shotgun (WGS) entry which is preliminary data.</text>
</comment>
<feature type="region of interest" description="Disordered" evidence="1">
    <location>
        <begin position="1"/>
        <end position="23"/>
    </location>
</feature>
<feature type="region of interest" description="Disordered" evidence="1">
    <location>
        <begin position="57"/>
        <end position="85"/>
    </location>
</feature>
<sequence>MGGGEEHWSEGGHMGNRWRRKPKEVGGCDLDWGVNKTRRKEVRAGVWGIGLGVKGGGHRGIGGEEKPGGERGGLGSRDENIEGGGGVKGLWEWGIGLGVKDGGHGGMGGGKEEMEGVGIRFTLFLQFFPKI</sequence>
<accession>A0A314UXG0</accession>
<name>A0A314UXG0_PRUYE</name>
<gene>
    <name evidence="2" type="ORF">Pyn_01387</name>
</gene>
<organism evidence="2 3">
    <name type="scientific">Prunus yedoensis var. nudiflora</name>
    <dbReference type="NCBI Taxonomy" id="2094558"/>
    <lineage>
        <taxon>Eukaryota</taxon>
        <taxon>Viridiplantae</taxon>
        <taxon>Streptophyta</taxon>
        <taxon>Embryophyta</taxon>
        <taxon>Tracheophyta</taxon>
        <taxon>Spermatophyta</taxon>
        <taxon>Magnoliopsida</taxon>
        <taxon>eudicotyledons</taxon>
        <taxon>Gunneridae</taxon>
        <taxon>Pentapetalae</taxon>
        <taxon>rosids</taxon>
        <taxon>fabids</taxon>
        <taxon>Rosales</taxon>
        <taxon>Rosaceae</taxon>
        <taxon>Amygdaloideae</taxon>
        <taxon>Amygdaleae</taxon>
        <taxon>Prunus</taxon>
    </lineage>
</organism>
<protein>
    <submittedName>
        <fullName evidence="2">Uncharacterized protein</fullName>
    </submittedName>
</protein>
<keyword evidence="3" id="KW-1185">Reference proteome</keyword>
<dbReference type="EMBL" id="PJQY01002954">
    <property type="protein sequence ID" value="PQM41526.1"/>
    <property type="molecule type" value="Genomic_DNA"/>
</dbReference>